<accession>A0A1H1BDS7</accession>
<dbReference type="STRING" id="37928.SAMN04489742_1363"/>
<name>A0A1H1BDS7_9MICC</name>
<proteinExistence type="predicted"/>
<evidence type="ECO:0008006" key="4">
    <source>
        <dbReference type="Google" id="ProtNLM"/>
    </source>
</evidence>
<dbReference type="SUPFAM" id="SSF82771">
    <property type="entry name" value="GIY-YIG endonuclease"/>
    <property type="match status" value="1"/>
</dbReference>
<evidence type="ECO:0000313" key="2">
    <source>
        <dbReference type="EMBL" id="SDQ50134.1"/>
    </source>
</evidence>
<dbReference type="Proteomes" id="UP000181917">
    <property type="component" value="Unassembled WGS sequence"/>
</dbReference>
<organism evidence="2 3">
    <name type="scientific">Crystallibacter crystallopoietes</name>
    <dbReference type="NCBI Taxonomy" id="37928"/>
    <lineage>
        <taxon>Bacteria</taxon>
        <taxon>Bacillati</taxon>
        <taxon>Actinomycetota</taxon>
        <taxon>Actinomycetes</taxon>
        <taxon>Micrococcales</taxon>
        <taxon>Micrococcaceae</taxon>
        <taxon>Crystallibacter</taxon>
    </lineage>
</organism>
<dbReference type="CDD" id="cd10446">
    <property type="entry name" value="GIY-YIG_unchar_1"/>
    <property type="match status" value="1"/>
</dbReference>
<feature type="region of interest" description="Disordered" evidence="1">
    <location>
        <begin position="1"/>
        <end position="24"/>
    </location>
</feature>
<reference evidence="2 3" key="1">
    <citation type="submission" date="2016-10" db="EMBL/GenBank/DDBJ databases">
        <authorList>
            <person name="de Groot N.N."/>
        </authorList>
    </citation>
    <scope>NUCLEOTIDE SEQUENCE [LARGE SCALE GENOMIC DNA]</scope>
    <source>
        <strain evidence="2 3">DSM 20117</strain>
    </source>
</reference>
<dbReference type="AlphaFoldDB" id="A0A1H1BDS7"/>
<protein>
    <recommendedName>
        <fullName evidence="4">GIY-YIG domain-containing protein</fullName>
    </recommendedName>
</protein>
<dbReference type="InterPro" id="IPR035901">
    <property type="entry name" value="GIY-YIG_endonuc_sf"/>
</dbReference>
<evidence type="ECO:0000313" key="3">
    <source>
        <dbReference type="Proteomes" id="UP000181917"/>
    </source>
</evidence>
<keyword evidence="3" id="KW-1185">Reference proteome</keyword>
<dbReference type="EMBL" id="FNKH01000002">
    <property type="protein sequence ID" value="SDQ50134.1"/>
    <property type="molecule type" value="Genomic_DNA"/>
</dbReference>
<gene>
    <name evidence="2" type="ORF">SAMN04489742_1363</name>
</gene>
<dbReference type="Gene3D" id="3.40.1440.10">
    <property type="entry name" value="GIY-YIG endonuclease"/>
    <property type="match status" value="1"/>
</dbReference>
<evidence type="ECO:0000256" key="1">
    <source>
        <dbReference type="SAM" id="MobiDB-lite"/>
    </source>
</evidence>
<dbReference type="RefSeq" id="WP_211482285.1">
    <property type="nucleotide sequence ID" value="NZ_CP018863.1"/>
</dbReference>
<sequence length="314" mass="35022">MSNLPSPALSVPAERAAPASPAPPASITLDHVLTGMGADHNPAIRPEDVHVIRHVFRPDGLRGPEDRTEERVLAYTRKQDISPRSFPSDPPRYWVAFIRDGQKRSRLWGTYENHGELAAERTPKNRYFDLRPSGFLASLKDRLVVEWDSPISWHRSAASAKAARMPVLEIADRDKVPFPGFDGVLLTYHQLCDMVDHRRYADWRVALSEVQGIYLSTDSSNGKQYVGKADGSERILGRWKAYARDGHGGNIALPELARHSAAGEAAGTKTEHARHFVFSLLRVFGPSTPSSEVHTAESHYKATLMTREFGLNRN</sequence>